<reference evidence="1" key="1">
    <citation type="submission" date="2016-10" db="EMBL/GenBank/DDBJ databases">
        <title>Sequence of Gallionella enrichment culture.</title>
        <authorList>
            <person name="Poehlein A."/>
            <person name="Muehling M."/>
            <person name="Daniel R."/>
        </authorList>
    </citation>
    <scope>NUCLEOTIDE SEQUENCE</scope>
</reference>
<organism evidence="1">
    <name type="scientific">mine drainage metagenome</name>
    <dbReference type="NCBI Taxonomy" id="410659"/>
    <lineage>
        <taxon>unclassified sequences</taxon>
        <taxon>metagenomes</taxon>
        <taxon>ecological metagenomes</taxon>
    </lineage>
</organism>
<dbReference type="AlphaFoldDB" id="A0A1J5R7K9"/>
<evidence type="ECO:0000313" key="1">
    <source>
        <dbReference type="EMBL" id="OIQ84141.1"/>
    </source>
</evidence>
<comment type="caution">
    <text evidence="1">The sequence shown here is derived from an EMBL/GenBank/DDBJ whole genome shotgun (WGS) entry which is preliminary data.</text>
</comment>
<accession>A0A1J5R7K9</accession>
<protein>
    <submittedName>
        <fullName evidence="1">Uncharacterized protein</fullName>
    </submittedName>
</protein>
<name>A0A1J5R7K9_9ZZZZ</name>
<dbReference type="EMBL" id="MLJW01000643">
    <property type="protein sequence ID" value="OIQ84141.1"/>
    <property type="molecule type" value="Genomic_DNA"/>
</dbReference>
<gene>
    <name evidence="1" type="ORF">GALL_340560</name>
</gene>
<sequence>MQTSSKKSPHRVVYFAQSFHHGEPEQRSMVLAIGTQGYVEAAARAHRDLHPEDGVAVYRALMDEPTPVSYRLVDYFSSELGEAWHPGFAPHYQHGLLE</sequence>
<proteinExistence type="predicted"/>